<dbReference type="Pfam" id="PF00067">
    <property type="entry name" value="p450"/>
    <property type="match status" value="1"/>
</dbReference>
<dbReference type="EMBL" id="VNKQ01000004">
    <property type="protein sequence ID" value="KAG0651618.1"/>
    <property type="molecule type" value="Genomic_DNA"/>
</dbReference>
<keyword evidence="6 8" id="KW-0408">Iron</keyword>
<dbReference type="PRINTS" id="PR01239">
    <property type="entry name" value="EP450IICYP52"/>
</dbReference>
<feature type="chain" id="PRO_5040415670" evidence="10">
    <location>
        <begin position="23"/>
        <end position="511"/>
    </location>
</feature>
<dbReference type="PRINTS" id="PR00385">
    <property type="entry name" value="P450"/>
</dbReference>
<dbReference type="InterPro" id="IPR047146">
    <property type="entry name" value="Cyt_P450_E_CYP52_fungi"/>
</dbReference>
<dbReference type="InterPro" id="IPR001128">
    <property type="entry name" value="Cyt_P450"/>
</dbReference>
<proteinExistence type="inferred from homology"/>
<dbReference type="GO" id="GO:0020037">
    <property type="term" value="F:heme binding"/>
    <property type="evidence" value="ECO:0007669"/>
    <property type="project" value="InterPro"/>
</dbReference>
<dbReference type="InterPro" id="IPR002974">
    <property type="entry name" value="Cyt_P450_E_CYP52_ascomycetes"/>
</dbReference>
<evidence type="ECO:0000256" key="7">
    <source>
        <dbReference type="ARBA" id="ARBA00023033"/>
    </source>
</evidence>
<dbReference type="CDD" id="cd11063">
    <property type="entry name" value="CYP52"/>
    <property type="match status" value="1"/>
</dbReference>
<organism evidence="11 12">
    <name type="scientific">Hyphodiscus hymeniophilus</name>
    <dbReference type="NCBI Taxonomy" id="353542"/>
    <lineage>
        <taxon>Eukaryota</taxon>
        <taxon>Fungi</taxon>
        <taxon>Dikarya</taxon>
        <taxon>Ascomycota</taxon>
        <taxon>Pezizomycotina</taxon>
        <taxon>Leotiomycetes</taxon>
        <taxon>Helotiales</taxon>
        <taxon>Hyphodiscaceae</taxon>
        <taxon>Hyphodiscus</taxon>
    </lineage>
</organism>
<comment type="similarity">
    <text evidence="2 9">Belongs to the cytochrome P450 family.</text>
</comment>
<reference evidence="11" key="1">
    <citation type="submission" date="2019-07" db="EMBL/GenBank/DDBJ databases">
        <title>Hyphodiscus hymeniophilus genome sequencing and assembly.</title>
        <authorList>
            <person name="Kramer G."/>
            <person name="Nodwell J."/>
        </authorList>
    </citation>
    <scope>NUCLEOTIDE SEQUENCE</scope>
    <source>
        <strain evidence="11">ATCC 34498</strain>
    </source>
</reference>
<feature type="signal peptide" evidence="10">
    <location>
        <begin position="1"/>
        <end position="22"/>
    </location>
</feature>
<keyword evidence="5 9" id="KW-0560">Oxidoreductase</keyword>
<evidence type="ECO:0000256" key="10">
    <source>
        <dbReference type="SAM" id="SignalP"/>
    </source>
</evidence>
<keyword evidence="12" id="KW-1185">Reference proteome</keyword>
<evidence type="ECO:0000313" key="11">
    <source>
        <dbReference type="EMBL" id="KAG0651618.1"/>
    </source>
</evidence>
<evidence type="ECO:0000256" key="5">
    <source>
        <dbReference type="ARBA" id="ARBA00023002"/>
    </source>
</evidence>
<comment type="cofactor">
    <cofactor evidence="1 8">
        <name>heme</name>
        <dbReference type="ChEBI" id="CHEBI:30413"/>
    </cofactor>
</comment>
<dbReference type="Proteomes" id="UP000785200">
    <property type="component" value="Unassembled WGS sequence"/>
</dbReference>
<evidence type="ECO:0000256" key="3">
    <source>
        <dbReference type="ARBA" id="ARBA00022617"/>
    </source>
</evidence>
<dbReference type="PROSITE" id="PS00086">
    <property type="entry name" value="CYTOCHROME_P450"/>
    <property type="match status" value="1"/>
</dbReference>
<sequence length="511" mass="58206">MAFLVFGLAVLIFAFIVRRATTSIVRARSEKQRRCKSVYRIPQFERVIGYALYRTQVTAMKNKNAMEVNLQRYLDNGETWSAVMMGNTFFNTIDPRNVQEILGTKFEDFGTAERLAAFGPLLGKGIFTTDGNFWKTSRALVKPNFNRSQVADLEALESHIQQLFAKIPRDGSTFDLQKLFFQLTLDSATEFLFGESVHSLTSSEDSEQQRFEAAFDLAQAKLGIRYRRGKFIRFSDIFMPDYEFKTACKTVHEFVDKIVGKALERSHPKDAEKVIEEKDEVERYVFLKELAKATRDPQRLRDELLNILLAGRDTTASLLSSTFHVLVRRPDILEKLRKEVDELHGVKPNYDTLKSMKYLKYILNETLRLYPVVPTNARVAVKDTTLSHGGGPDRKSPVFIPKGQVVAYSVYCMHRRKDIYGEDALEFKPERWAPKPEGEESLRPAWGYLPFNGGPRVCVGQQFALTEASYAIVRLLQEFAVVEDRDGGPFVEQLSLTMVSANGVKVAVMPI</sequence>
<evidence type="ECO:0000256" key="1">
    <source>
        <dbReference type="ARBA" id="ARBA00001971"/>
    </source>
</evidence>
<evidence type="ECO:0000313" key="12">
    <source>
        <dbReference type="Proteomes" id="UP000785200"/>
    </source>
</evidence>
<dbReference type="InterPro" id="IPR002402">
    <property type="entry name" value="Cyt_P450_E_grp-II"/>
</dbReference>
<evidence type="ECO:0000256" key="8">
    <source>
        <dbReference type="PIRSR" id="PIRSR602402-1"/>
    </source>
</evidence>
<keyword evidence="3 8" id="KW-0349">Heme</keyword>
<evidence type="ECO:0000256" key="2">
    <source>
        <dbReference type="ARBA" id="ARBA00010617"/>
    </source>
</evidence>
<evidence type="ECO:0000256" key="9">
    <source>
        <dbReference type="RuleBase" id="RU000461"/>
    </source>
</evidence>
<name>A0A9P6VQ59_9HELO</name>
<comment type="caution">
    <text evidence="11">The sequence shown here is derived from an EMBL/GenBank/DDBJ whole genome shotgun (WGS) entry which is preliminary data.</text>
</comment>
<evidence type="ECO:0000256" key="4">
    <source>
        <dbReference type="ARBA" id="ARBA00022723"/>
    </source>
</evidence>
<dbReference type="SUPFAM" id="SSF48264">
    <property type="entry name" value="Cytochrome P450"/>
    <property type="match status" value="1"/>
</dbReference>
<keyword evidence="10" id="KW-0732">Signal</keyword>
<dbReference type="PRINTS" id="PR00464">
    <property type="entry name" value="EP450II"/>
</dbReference>
<gene>
    <name evidence="11" type="ORF">D0Z07_1832</name>
</gene>
<protein>
    <submittedName>
        <fullName evidence="11">Cytochrome P450 monooxygenase himC</fullName>
    </submittedName>
</protein>
<dbReference type="GO" id="GO:0005506">
    <property type="term" value="F:iron ion binding"/>
    <property type="evidence" value="ECO:0007669"/>
    <property type="project" value="InterPro"/>
</dbReference>
<accession>A0A9P6VQ59</accession>
<feature type="binding site" description="axial binding residue" evidence="8">
    <location>
        <position position="458"/>
    </location>
    <ligand>
        <name>heme</name>
        <dbReference type="ChEBI" id="CHEBI:30413"/>
    </ligand>
    <ligandPart>
        <name>Fe</name>
        <dbReference type="ChEBI" id="CHEBI:18248"/>
    </ligandPart>
</feature>
<dbReference type="GO" id="GO:0016712">
    <property type="term" value="F:oxidoreductase activity, acting on paired donors, with incorporation or reduction of molecular oxygen, reduced flavin or flavoprotein as one donor, and incorporation of one atom of oxygen"/>
    <property type="evidence" value="ECO:0007669"/>
    <property type="project" value="InterPro"/>
</dbReference>
<dbReference type="Gene3D" id="1.10.630.10">
    <property type="entry name" value="Cytochrome P450"/>
    <property type="match status" value="1"/>
</dbReference>
<keyword evidence="7 9" id="KW-0503">Monooxygenase</keyword>
<dbReference type="InterPro" id="IPR036396">
    <property type="entry name" value="Cyt_P450_sf"/>
</dbReference>
<dbReference type="InterPro" id="IPR017972">
    <property type="entry name" value="Cyt_P450_CS"/>
</dbReference>
<dbReference type="AlphaFoldDB" id="A0A9P6VQ59"/>
<dbReference type="OrthoDB" id="1470350at2759"/>
<dbReference type="PANTHER" id="PTHR24287">
    <property type="entry name" value="P450, PUTATIVE (EUROFUNG)-RELATED"/>
    <property type="match status" value="1"/>
</dbReference>
<evidence type="ECO:0000256" key="6">
    <source>
        <dbReference type="ARBA" id="ARBA00023004"/>
    </source>
</evidence>
<dbReference type="PANTHER" id="PTHR24287:SF1">
    <property type="entry name" value="P450, PUTATIVE (EUROFUNG)-RELATED"/>
    <property type="match status" value="1"/>
</dbReference>
<keyword evidence="4 8" id="KW-0479">Metal-binding</keyword>